<dbReference type="InParanoid" id="A0A2K3D3G4"/>
<evidence type="ECO:0000313" key="2">
    <source>
        <dbReference type="EMBL" id="PNW75070.1"/>
    </source>
</evidence>
<dbReference type="PANTHER" id="PTHR48126:SF1">
    <property type="entry name" value="PROTEIN PFC0760C-LIKE"/>
    <property type="match status" value="1"/>
</dbReference>
<dbReference type="RefSeq" id="XP_042918333.1">
    <property type="nucleotide sequence ID" value="XM_043068032.1"/>
</dbReference>
<evidence type="ECO:0000256" key="1">
    <source>
        <dbReference type="SAM" id="MobiDB-lite"/>
    </source>
</evidence>
<dbReference type="GeneID" id="66055460"/>
<dbReference type="STRING" id="3055.A0A2K3D3G4"/>
<dbReference type="OrthoDB" id="553276at2759"/>
<evidence type="ECO:0000313" key="3">
    <source>
        <dbReference type="Proteomes" id="UP000006906"/>
    </source>
</evidence>
<feature type="region of interest" description="Disordered" evidence="1">
    <location>
        <begin position="443"/>
        <end position="473"/>
    </location>
</feature>
<feature type="region of interest" description="Disordered" evidence="1">
    <location>
        <begin position="1094"/>
        <end position="1139"/>
    </location>
</feature>
<dbReference type="PANTHER" id="PTHR48126">
    <property type="entry name" value="RE24507P"/>
    <property type="match status" value="1"/>
</dbReference>
<feature type="region of interest" description="Disordered" evidence="1">
    <location>
        <begin position="635"/>
        <end position="661"/>
    </location>
</feature>
<organism evidence="2 3">
    <name type="scientific">Chlamydomonas reinhardtii</name>
    <name type="common">Chlamydomonas smithii</name>
    <dbReference type="NCBI Taxonomy" id="3055"/>
    <lineage>
        <taxon>Eukaryota</taxon>
        <taxon>Viridiplantae</taxon>
        <taxon>Chlorophyta</taxon>
        <taxon>core chlorophytes</taxon>
        <taxon>Chlorophyceae</taxon>
        <taxon>CS clade</taxon>
        <taxon>Chlamydomonadales</taxon>
        <taxon>Chlamydomonadaceae</taxon>
        <taxon>Chlamydomonas</taxon>
    </lineage>
</organism>
<accession>A0A2K3D3G4</accession>
<sequence length="1636" mass="162309">MPASDLAERLVVGQLSELLAPCLSAEAAIVRSAAVTALPSVLLMPEVQQAAAGSQGLANAYEGLWDSVSDALLDERPFVVGLAASAVAQLLAWGSGDAAAASAFSGAAGGEDGPAADATAAATAAIATSAGFMMCRVADRASQRLAAALGPVLEMCSLVPAAGQVAVCDLLLALVQRVLAQVLRAAAGDATALPPPPTGVPVPNLATLVSSAAAYLASLQQAGDAAARTEACGAVLSLAADLAAAGPPAAAAAAGLPAAQVLDAVQALLALKEREYMEAGLADMCEVVVAALPALLPPARAQVLQRLWPLAGRINDVPRRARIFASAWNAAVAAEMETRTAGTAAAAASPPKPAAPPSVSASSDPMSMLAGLAAGAATAAGSPEAAGLVTEVPASVSVAAALADPYVEVLLTGKMPAVEANGSFAVAQASASAASAASSGSSLLRSMSRSAPPPPPSPGGLQRSESALSSASGATAAAAGSSIDLAATTGVGKVPAGKGEKEKKGMLGGLFGRNKDKKGKSAADAAAAERAEEQARQEAAAAAAAAAAQKAAAVAAAAAAAAATPSSPGGLPVPSSASTAAAAEAKAAAAAAAEAAAAAAVRSMPHATLRHELLQCLLQQLAHHPAAATAAELAAEAAAAARHDRQPPTHTTGAAAGGAGGAPSGSAHRLVVVAQWVAMTTEVLKSSAACVGWEPYVVPAITSQPSVGAAGRAPVDFNSLTCDLWLALLQAAVQASRAAQAVLGRLVAEATEAAAAAAAAGSNTGPSYGMGYGMGYGTPYGMAPAAGALAGSSLTSYGSGDTAAALETYYRGLLALVDGRAAALQGLINKLLSGWQLLSSSARPRVMWVAAHCMALPGHWDDRWELLLNCLDHIMVRGTDVLAASRRADVMGSALAGNLFKAGRQAWNDPSKPFLFDIASASALCEAPEYEVQGLLSGLAALQHLAARLVNVIADAVPHGAAGTAHGQAVAVAKRLDVLMRHFIGTELAAAPHVRDWVKRIMRQLSTVTTYAPPVTLPVTVAALGFVAKQAHQADGADGAAAADDDDDSSDASSAYQPEEAPEGTPALPPAVDPTLLAAAAAINASRGAARAMAAEAEEEAEAAAAGKQKPQGREQGEAANGVEGAPEGNSNGGRPKGPAAHSYLVHSAAAAVPMWGYPFAPLSSVALHNSKRARRQRALAQHLAAAAASAEAPRPVVAAALATASPDAATAGAAGLTSPAAGSELSSRTAYKLDSEAFWAALPGTHSPWQELTGPADPLLLRACFVRPAPGQGNPTVITVMLSAVNRLPMEITDAEVALKTNGPLLSSARRAATWELPRIAPHDRAAASFKFKVLGYGELSLHVRLQLCAGPPRVDPAPLQVHCTPLELPPQLLLRPPPAGLMAGSAAEFYRGWATLPGRMELSGVCMWPGTEGGALLLSALLRQPLACAWMQHIPAVCGFQAGFVASTALDDVLALVVITQLMPPAGPGAPPESFTSFSIRSSSPELIHSVQSGAASWLSHITAGTAGLGAAGRAALPGTRPPLHPRVGALLQTYAASAAQLGAAGSAAGVSLAGAASNGGALAGPYASYGIGSTELVGAASGMAAAAAATAAGGTVTGPAGAKGAAAGKDVSVAWLKNAALAEWQRLNALSAV</sequence>
<dbReference type="Gramene" id="PNW75070">
    <property type="protein sequence ID" value="PNW75070"/>
    <property type="gene ID" value="CHLRE_12g497900v5"/>
</dbReference>
<reference evidence="2 3" key="1">
    <citation type="journal article" date="2007" name="Science">
        <title>The Chlamydomonas genome reveals the evolution of key animal and plant functions.</title>
        <authorList>
            <person name="Merchant S.S."/>
            <person name="Prochnik S.E."/>
            <person name="Vallon O."/>
            <person name="Harris E.H."/>
            <person name="Karpowicz S.J."/>
            <person name="Witman G.B."/>
            <person name="Terry A."/>
            <person name="Salamov A."/>
            <person name="Fritz-Laylin L.K."/>
            <person name="Marechal-Drouard L."/>
            <person name="Marshall W.F."/>
            <person name="Qu L.H."/>
            <person name="Nelson D.R."/>
            <person name="Sanderfoot A.A."/>
            <person name="Spalding M.H."/>
            <person name="Kapitonov V.V."/>
            <person name="Ren Q."/>
            <person name="Ferris P."/>
            <person name="Lindquist E."/>
            <person name="Shapiro H."/>
            <person name="Lucas S.M."/>
            <person name="Grimwood J."/>
            <person name="Schmutz J."/>
            <person name="Cardol P."/>
            <person name="Cerutti H."/>
            <person name="Chanfreau G."/>
            <person name="Chen C.L."/>
            <person name="Cognat V."/>
            <person name="Croft M.T."/>
            <person name="Dent R."/>
            <person name="Dutcher S."/>
            <person name="Fernandez E."/>
            <person name="Fukuzawa H."/>
            <person name="Gonzalez-Ballester D."/>
            <person name="Gonzalez-Halphen D."/>
            <person name="Hallmann A."/>
            <person name="Hanikenne M."/>
            <person name="Hippler M."/>
            <person name="Inwood W."/>
            <person name="Jabbari K."/>
            <person name="Kalanon M."/>
            <person name="Kuras R."/>
            <person name="Lefebvre P.A."/>
            <person name="Lemaire S.D."/>
            <person name="Lobanov A.V."/>
            <person name="Lohr M."/>
            <person name="Manuell A."/>
            <person name="Meier I."/>
            <person name="Mets L."/>
            <person name="Mittag M."/>
            <person name="Mittelmeier T."/>
            <person name="Moroney J.V."/>
            <person name="Moseley J."/>
            <person name="Napoli C."/>
            <person name="Nedelcu A.M."/>
            <person name="Niyogi K."/>
            <person name="Novoselov S.V."/>
            <person name="Paulsen I.T."/>
            <person name="Pazour G."/>
            <person name="Purton S."/>
            <person name="Ral J.P."/>
            <person name="Riano-Pachon D.M."/>
            <person name="Riekhof W."/>
            <person name="Rymarquis L."/>
            <person name="Schroda M."/>
            <person name="Stern D."/>
            <person name="Umen J."/>
            <person name="Willows R."/>
            <person name="Wilson N."/>
            <person name="Zimmer S.L."/>
            <person name="Allmer J."/>
            <person name="Balk J."/>
            <person name="Bisova K."/>
            <person name="Chen C.J."/>
            <person name="Elias M."/>
            <person name="Gendler K."/>
            <person name="Hauser C."/>
            <person name="Lamb M.R."/>
            <person name="Ledford H."/>
            <person name="Long J.C."/>
            <person name="Minagawa J."/>
            <person name="Page M.D."/>
            <person name="Pan J."/>
            <person name="Pootakham W."/>
            <person name="Roje S."/>
            <person name="Rose A."/>
            <person name="Stahlberg E."/>
            <person name="Terauchi A.M."/>
            <person name="Yang P."/>
            <person name="Ball S."/>
            <person name="Bowler C."/>
            <person name="Dieckmann C.L."/>
            <person name="Gladyshev V.N."/>
            <person name="Green P."/>
            <person name="Jorgensen R."/>
            <person name="Mayfield S."/>
            <person name="Mueller-Roeber B."/>
            <person name="Rajamani S."/>
            <person name="Sayre R.T."/>
            <person name="Brokstein P."/>
            <person name="Dubchak I."/>
            <person name="Goodstein D."/>
            <person name="Hornick L."/>
            <person name="Huang Y.W."/>
            <person name="Jhaveri J."/>
            <person name="Luo Y."/>
            <person name="Martinez D."/>
            <person name="Ngau W.C."/>
            <person name="Otillar B."/>
            <person name="Poliakov A."/>
            <person name="Porter A."/>
            <person name="Szajkowski L."/>
            <person name="Werner G."/>
            <person name="Zhou K."/>
            <person name="Grigoriev I.V."/>
            <person name="Rokhsar D.S."/>
            <person name="Grossman A.R."/>
        </authorList>
    </citation>
    <scope>NUCLEOTIDE SEQUENCE [LARGE SCALE GENOMIC DNA]</scope>
    <source>
        <strain evidence="3">CC-503</strain>
    </source>
</reference>
<name>A0A2K3D3G4_CHLRE</name>
<gene>
    <name evidence="2" type="ORF">CHLRE_12g497900v5</name>
</gene>
<proteinExistence type="predicted"/>
<dbReference type="Proteomes" id="UP000006906">
    <property type="component" value="Chromosome 12"/>
</dbReference>
<dbReference type="KEGG" id="cre:CHLRE_12g497900v5"/>
<dbReference type="OMA" id="LCEAPEY"/>
<feature type="region of interest" description="Disordered" evidence="1">
    <location>
        <begin position="343"/>
        <end position="362"/>
    </location>
</feature>
<feature type="region of interest" description="Disordered" evidence="1">
    <location>
        <begin position="491"/>
        <end position="531"/>
    </location>
</feature>
<keyword evidence="3" id="KW-1185">Reference proteome</keyword>
<feature type="compositionally biased region" description="Low complexity" evidence="1">
    <location>
        <begin position="459"/>
        <end position="473"/>
    </location>
</feature>
<dbReference type="EMBL" id="CM008973">
    <property type="protein sequence ID" value="PNW75070.1"/>
    <property type="molecule type" value="Genomic_DNA"/>
</dbReference>
<protein>
    <submittedName>
        <fullName evidence="2">Uncharacterized protein</fullName>
    </submittedName>
</protein>
<feature type="region of interest" description="Disordered" evidence="1">
    <location>
        <begin position="1037"/>
        <end position="1071"/>
    </location>
</feature>